<keyword evidence="7" id="KW-0770">Synapse</keyword>
<evidence type="ECO:0000259" key="12">
    <source>
        <dbReference type="PROSITE" id="PS50106"/>
    </source>
</evidence>
<dbReference type="Pfam" id="PF00595">
    <property type="entry name" value="PDZ"/>
    <property type="match status" value="1"/>
</dbReference>
<feature type="region of interest" description="Disordered" evidence="10">
    <location>
        <begin position="1189"/>
        <end position="1255"/>
    </location>
</feature>
<dbReference type="SUPFAM" id="SSF50156">
    <property type="entry name" value="PDZ domain-like"/>
    <property type="match status" value="1"/>
</dbReference>
<dbReference type="InterPro" id="IPR001478">
    <property type="entry name" value="PDZ"/>
</dbReference>
<keyword evidence="14" id="KW-1185">Reference proteome</keyword>
<feature type="domain" description="PDZ" evidence="12">
    <location>
        <begin position="606"/>
        <end position="692"/>
    </location>
</feature>
<feature type="compositionally biased region" description="Basic and acidic residues" evidence="10">
    <location>
        <begin position="996"/>
        <end position="1010"/>
    </location>
</feature>
<feature type="compositionally biased region" description="Gly residues" evidence="10">
    <location>
        <begin position="178"/>
        <end position="187"/>
    </location>
</feature>
<feature type="compositionally biased region" description="Low complexity" evidence="10">
    <location>
        <begin position="440"/>
        <end position="452"/>
    </location>
</feature>
<dbReference type="SMART" id="SM00239">
    <property type="entry name" value="C2"/>
    <property type="match status" value="2"/>
</dbReference>
<protein>
    <submittedName>
        <fullName evidence="15">Regulating synaptic membrane exocytosis protein 1-like isoform X1</fullName>
    </submittedName>
</protein>
<feature type="compositionally biased region" description="Basic and acidic residues" evidence="10">
    <location>
        <begin position="193"/>
        <end position="203"/>
    </location>
</feature>
<feature type="compositionally biased region" description="Basic and acidic residues" evidence="10">
    <location>
        <begin position="1057"/>
        <end position="1070"/>
    </location>
</feature>
<keyword evidence="6" id="KW-0862">Zinc</keyword>
<feature type="compositionally biased region" description="Basic and acidic residues" evidence="10">
    <location>
        <begin position="399"/>
        <end position="414"/>
    </location>
</feature>
<keyword evidence="4 9" id="KW-0863">Zinc-finger</keyword>
<evidence type="ECO:0000313" key="15">
    <source>
        <dbReference type="RefSeq" id="XP_032817745.1"/>
    </source>
</evidence>
<feature type="compositionally biased region" description="Basic and acidic residues" evidence="10">
    <location>
        <begin position="889"/>
        <end position="905"/>
    </location>
</feature>
<feature type="compositionally biased region" description="Low complexity" evidence="10">
    <location>
        <begin position="1024"/>
        <end position="1046"/>
    </location>
</feature>
<dbReference type="GO" id="GO:0030154">
    <property type="term" value="P:cell differentiation"/>
    <property type="evidence" value="ECO:0007669"/>
    <property type="project" value="UniProtKB-KW"/>
</dbReference>
<dbReference type="GO" id="GO:0008270">
    <property type="term" value="F:zinc ion binding"/>
    <property type="evidence" value="ECO:0007669"/>
    <property type="project" value="UniProtKB-KW"/>
</dbReference>
<evidence type="ECO:0000256" key="9">
    <source>
        <dbReference type="PROSITE-ProRule" id="PRU00091"/>
    </source>
</evidence>
<feature type="compositionally biased region" description="Polar residues" evidence="10">
    <location>
        <begin position="427"/>
        <end position="436"/>
    </location>
</feature>
<dbReference type="SMART" id="SM00228">
    <property type="entry name" value="PDZ"/>
    <property type="match status" value="1"/>
</dbReference>
<dbReference type="InterPro" id="IPR035892">
    <property type="entry name" value="C2_domain_sf"/>
</dbReference>
<evidence type="ECO:0000256" key="4">
    <source>
        <dbReference type="ARBA" id="ARBA00022771"/>
    </source>
</evidence>
<dbReference type="InterPro" id="IPR017455">
    <property type="entry name" value="Znf_FYVE-rel"/>
</dbReference>
<dbReference type="CDD" id="cd04031">
    <property type="entry name" value="C2A_RIM1alpha"/>
    <property type="match status" value="1"/>
</dbReference>
<dbReference type="FunFam" id="2.60.40.150:FF:000003">
    <property type="entry name" value="Regulating synaptic membrane exocytosis protein 2"/>
    <property type="match status" value="1"/>
</dbReference>
<dbReference type="SUPFAM" id="SSF49562">
    <property type="entry name" value="C2 domain (Calcium/lipid-binding domain, CaLB)"/>
    <property type="match status" value="2"/>
</dbReference>
<dbReference type="PANTHER" id="PTHR12157">
    <property type="entry name" value="REGULATING SYNAPTIC MEMBRANE EXOCYTOSIS PROTEIN"/>
    <property type="match status" value="1"/>
</dbReference>
<dbReference type="GO" id="GO:0048167">
    <property type="term" value="P:regulation of synaptic plasticity"/>
    <property type="evidence" value="ECO:0007669"/>
    <property type="project" value="TreeGrafter"/>
</dbReference>
<keyword evidence="5" id="KW-0221">Differentiation</keyword>
<evidence type="ECO:0000256" key="5">
    <source>
        <dbReference type="ARBA" id="ARBA00022782"/>
    </source>
</evidence>
<dbReference type="GO" id="GO:0042391">
    <property type="term" value="P:regulation of membrane potential"/>
    <property type="evidence" value="ECO:0007669"/>
    <property type="project" value="TreeGrafter"/>
</dbReference>
<dbReference type="GO" id="GO:0048791">
    <property type="term" value="P:calcium ion-regulated exocytosis of neurotransmitter"/>
    <property type="evidence" value="ECO:0007669"/>
    <property type="project" value="TreeGrafter"/>
</dbReference>
<dbReference type="GO" id="GO:0050806">
    <property type="term" value="P:positive regulation of synaptic transmission"/>
    <property type="evidence" value="ECO:0007669"/>
    <property type="project" value="TreeGrafter"/>
</dbReference>
<dbReference type="Proteomes" id="UP001318040">
    <property type="component" value="Chromosome 27"/>
</dbReference>
<feature type="compositionally biased region" description="Basic and acidic residues" evidence="10">
    <location>
        <begin position="927"/>
        <end position="936"/>
    </location>
</feature>
<dbReference type="Pfam" id="PF22601">
    <property type="entry name" value="RIM2a_ZnF"/>
    <property type="match status" value="1"/>
</dbReference>
<keyword evidence="2" id="KW-0479">Metal-binding</keyword>
<dbReference type="FunFam" id="2.60.40.150:FF:000001">
    <property type="entry name" value="Regulating synaptic membrane exocytosis 3, isoform CRA_a"/>
    <property type="match status" value="1"/>
</dbReference>
<dbReference type="InterPro" id="IPR036034">
    <property type="entry name" value="PDZ_sf"/>
</dbReference>
<dbReference type="PROSITE" id="PS50106">
    <property type="entry name" value="PDZ"/>
    <property type="match status" value="1"/>
</dbReference>
<dbReference type="RefSeq" id="XP_032817745.1">
    <property type="nucleotide sequence ID" value="XM_032961854.1"/>
</dbReference>
<dbReference type="InterPro" id="IPR054386">
    <property type="entry name" value="RIM_Znf"/>
</dbReference>
<dbReference type="KEGG" id="pmrn:116946672"/>
<reference evidence="15" key="1">
    <citation type="submission" date="2025-08" db="UniProtKB">
        <authorList>
            <consortium name="RefSeq"/>
        </authorList>
    </citation>
    <scope>IDENTIFICATION</scope>
    <source>
        <tissue evidence="15">Sperm</tissue>
    </source>
</reference>
<keyword evidence="3" id="KW-0677">Repeat</keyword>
<feature type="compositionally biased region" description="Low complexity" evidence="10">
    <location>
        <begin position="313"/>
        <end position="322"/>
    </location>
</feature>
<evidence type="ECO:0000256" key="10">
    <source>
        <dbReference type="SAM" id="MobiDB-lite"/>
    </source>
</evidence>
<dbReference type="InterPro" id="IPR011011">
    <property type="entry name" value="Znf_FYVE_PHD"/>
</dbReference>
<evidence type="ECO:0000256" key="1">
    <source>
        <dbReference type="ARBA" id="ARBA00022553"/>
    </source>
</evidence>
<dbReference type="GO" id="GO:0042734">
    <property type="term" value="C:presynaptic membrane"/>
    <property type="evidence" value="ECO:0007669"/>
    <property type="project" value="TreeGrafter"/>
</dbReference>
<dbReference type="GO" id="GO:0031267">
    <property type="term" value="F:small GTPase binding"/>
    <property type="evidence" value="ECO:0007669"/>
    <property type="project" value="InterPro"/>
</dbReference>
<dbReference type="GO" id="GO:0048788">
    <property type="term" value="C:cytoskeleton of presynaptic active zone"/>
    <property type="evidence" value="ECO:0007669"/>
    <property type="project" value="TreeGrafter"/>
</dbReference>
<dbReference type="SUPFAM" id="SSF57903">
    <property type="entry name" value="FYVE/PHD zinc finger"/>
    <property type="match status" value="1"/>
</dbReference>
<feature type="compositionally biased region" description="Low complexity" evidence="10">
    <location>
        <begin position="1120"/>
        <end position="1136"/>
    </location>
</feature>
<feature type="compositionally biased region" description="Polar residues" evidence="10">
    <location>
        <begin position="476"/>
        <end position="487"/>
    </location>
</feature>
<name>A0AAJ7X1F1_PETMA</name>
<dbReference type="Gene3D" id="2.60.40.150">
    <property type="entry name" value="C2 domain"/>
    <property type="match status" value="2"/>
</dbReference>
<feature type="domain" description="C2" evidence="11">
    <location>
        <begin position="1317"/>
        <end position="1435"/>
    </location>
</feature>
<comment type="subcellular location">
    <subcellularLocation>
        <location evidence="8">Synapse</location>
    </subcellularLocation>
</comment>
<keyword evidence="1" id="KW-0597">Phosphoprotein</keyword>
<organism evidence="14 15">
    <name type="scientific">Petromyzon marinus</name>
    <name type="common">Sea lamprey</name>
    <dbReference type="NCBI Taxonomy" id="7757"/>
    <lineage>
        <taxon>Eukaryota</taxon>
        <taxon>Metazoa</taxon>
        <taxon>Chordata</taxon>
        <taxon>Craniata</taxon>
        <taxon>Vertebrata</taxon>
        <taxon>Cyclostomata</taxon>
        <taxon>Hyperoartia</taxon>
        <taxon>Petromyzontiformes</taxon>
        <taxon>Petromyzontidae</taxon>
        <taxon>Petromyzon</taxon>
    </lineage>
</organism>
<feature type="compositionally biased region" description="Basic and acidic residues" evidence="10">
    <location>
        <begin position="339"/>
        <end position="350"/>
    </location>
</feature>
<evidence type="ECO:0000259" key="11">
    <source>
        <dbReference type="PROSITE" id="PS50004"/>
    </source>
</evidence>
<feature type="region of interest" description="Disordered" evidence="10">
    <location>
        <begin position="869"/>
        <end position="1093"/>
    </location>
</feature>
<dbReference type="Gene3D" id="2.30.42.10">
    <property type="match status" value="1"/>
</dbReference>
<accession>A0AAJ7X1F1</accession>
<evidence type="ECO:0000256" key="2">
    <source>
        <dbReference type="ARBA" id="ARBA00022723"/>
    </source>
</evidence>
<evidence type="ECO:0000259" key="13">
    <source>
        <dbReference type="PROSITE" id="PS50178"/>
    </source>
</evidence>
<feature type="compositionally biased region" description="Basic and acidic residues" evidence="10">
    <location>
        <begin position="260"/>
        <end position="271"/>
    </location>
</feature>
<gene>
    <name evidence="15" type="primary">LOC116946672</name>
</gene>
<dbReference type="CDD" id="cd06714">
    <property type="entry name" value="PDZ_RIM-like"/>
    <property type="match status" value="1"/>
</dbReference>
<feature type="domain" description="C2" evidence="11">
    <location>
        <begin position="742"/>
        <end position="865"/>
    </location>
</feature>
<evidence type="ECO:0000256" key="3">
    <source>
        <dbReference type="ARBA" id="ARBA00022737"/>
    </source>
</evidence>
<dbReference type="CDD" id="cd04028">
    <property type="entry name" value="C2B_RIM1alpha"/>
    <property type="match status" value="1"/>
</dbReference>
<dbReference type="Pfam" id="PF00168">
    <property type="entry name" value="C2"/>
    <property type="match status" value="2"/>
</dbReference>
<feature type="compositionally biased region" description="Basic residues" evidence="10">
    <location>
        <begin position="496"/>
        <end position="510"/>
    </location>
</feature>
<feature type="domain" description="FYVE-type" evidence="13">
    <location>
        <begin position="45"/>
        <end position="102"/>
    </location>
</feature>
<feature type="compositionally biased region" description="Basic and acidic residues" evidence="10">
    <location>
        <begin position="373"/>
        <end position="390"/>
    </location>
</feature>
<dbReference type="InterPro" id="IPR000008">
    <property type="entry name" value="C2_dom"/>
</dbReference>
<feature type="compositionally biased region" description="Polar residues" evidence="10">
    <location>
        <begin position="1228"/>
        <end position="1238"/>
    </location>
</feature>
<evidence type="ECO:0000313" key="14">
    <source>
        <dbReference type="Proteomes" id="UP001318040"/>
    </source>
</evidence>
<dbReference type="FunFam" id="2.30.42.10:FF:000003">
    <property type="entry name" value="Regulating synaptic membrane exocytosis protein 1, putative"/>
    <property type="match status" value="1"/>
</dbReference>
<feature type="region of interest" description="Disordered" evidence="10">
    <location>
        <begin position="160"/>
        <end position="527"/>
    </location>
</feature>
<dbReference type="InterPro" id="IPR039032">
    <property type="entry name" value="Rim-like"/>
</dbReference>
<evidence type="ECO:0000256" key="8">
    <source>
        <dbReference type="ARBA" id="ARBA00034103"/>
    </source>
</evidence>
<dbReference type="InterPro" id="IPR013083">
    <property type="entry name" value="Znf_RING/FYVE/PHD"/>
</dbReference>
<evidence type="ECO:0000256" key="7">
    <source>
        <dbReference type="ARBA" id="ARBA00023018"/>
    </source>
</evidence>
<feature type="region of interest" description="Disordered" evidence="10">
    <location>
        <begin position="1106"/>
        <end position="1136"/>
    </location>
</feature>
<feature type="region of interest" description="Disordered" evidence="10">
    <location>
        <begin position="699"/>
        <end position="740"/>
    </location>
</feature>
<dbReference type="Gene3D" id="3.30.40.10">
    <property type="entry name" value="Zinc/RING finger domain, C3HC4 (zinc finger)"/>
    <property type="match status" value="1"/>
</dbReference>
<sequence>MLPLSLNLKQCFNAGRFQQQIESYKEQIKKIGDDGKKQLGTIEQKDEAPTCGICHKTKFAEGCGNVCSYCQTRFCARCGFRFALRPGTQVMWLCTRCRKQQDLLVKSGTLFHNQQPLGRLDGLLVGRGPEAQPGLRAGLTERSQSQYQLSARDKERVVLEPQQPDDRDAACTALNNNDGGGGGGDGGAPQLRTRNDPAGDRRRPVSAGELGLRGLEQRETRNNLRQAAVVGHPSSQPTTGNVEGPRARGDAQNGRCVESNPRDKEATRLREQQPQQQQQRRRCEEEEEERATRIEAPQEDWKRKDALRHHHQQQQQQEPQPEAVYRHEPGNVHFPPVRLRAEEAGLRHSPMDSARSRNKHRFSDPTPPPPHGEAAEDPRQPPQGDRRDVYARQQVAADYRGRRSYSEERIEHPVSARGNPAPFRNPNRGNPSTDRQNPGAAERAPARASDARGAQQGHPEGGPRKGKRGKPESVLRNDSLSSDQSESMRPPPPQPKPHRARKGGRRRHKSVSSSEEELASTPECSSCEDAEVESEGFAERAAVFHRQPLPCPPSPDCCGNLDYYWLEHSSWHNDGSSTPAQPVTWQPSNEGDRLIGKIVLNKTLTESAMPKDSGALLGLKVVGGKMTESGKLCAFITKVKKGSLADIVGHLRAGDEVLEWNGQSLQGATFQEVYNIILESKPEPLVELLVSRPIGDLPRIPDGTHGHQESSSSSFESQKLERRSISLNTPTSPGLRDVPQTMPGRLSIKLWYDKVGFQLVVTTLGATDLPLRDDGQPRNPYIKIYFLPDRSDKSKRRTTTVGRSLEPQWNQTFAYCPVQRREFREHMLELTLWDQQRSPGEESVFLGEILIELETALLDDNPHWYKLQSHDPSSLPLPQPSPFLPRKHGQGDNGRKLQRSQRIDDDMSDQDYNDAIGVVSTGGGGTECRHGGKEGRGGPSGGLHPEPPTAPHHRSRSMSPHRSEGGGGAPPSRSPGIQQQRSLDQVIPNRRSRSPSRLERAAPRGDRQRAGEGPSYPVERNRPALRSSPSRAAPAAAASEGPPAASRRGRQLPQPPPKDRSAPEAEERARQMKLKMSKYKSATIAGSGRDLEREVYSKCRPPYLRSTEVASGRSSDSEASDLSGLSPTSSGSWISSTSYMSVQSERLRSAKRMSMFTSRMHHRQVPATPTGTAARGVLKSTSVSGDMCALKNDGSQSDTALGARGSGGKKRRPNLGSKMVAMVGLRSRSASQITQTDSSGRKLRSTVKRSTETGMATTLRSQLTRQESTDDSITSGMSEGSLMFPGLMFGGGAQITDFLDGLGPAQLVGRQTLATPPMGEIQISMVDKKGQLEVEVIRAKGLFAKPSSKTLPAPYVKVYLLENGAVIAKKKTKIARKTLDPLYQQPLVFEQSPSGKVLQVIVWGDYGRMDHKSFMGAARIVLEELDLSNMVIGWYKLFPTSSLIDTTVAPLTRGASQTSLDSSTSFART</sequence>
<dbReference type="PROSITE" id="PS50004">
    <property type="entry name" value="C2"/>
    <property type="match status" value="2"/>
</dbReference>
<dbReference type="PANTHER" id="PTHR12157:SF21">
    <property type="entry name" value="RAB3 INTERACTING MOLECULE, ISOFORM F"/>
    <property type="match status" value="1"/>
</dbReference>
<dbReference type="GO" id="GO:0044325">
    <property type="term" value="F:transmembrane transporter binding"/>
    <property type="evidence" value="ECO:0007669"/>
    <property type="project" value="TreeGrafter"/>
</dbReference>
<dbReference type="PROSITE" id="PS50178">
    <property type="entry name" value="ZF_FYVE"/>
    <property type="match status" value="1"/>
</dbReference>
<evidence type="ECO:0000256" key="6">
    <source>
        <dbReference type="ARBA" id="ARBA00022833"/>
    </source>
</evidence>
<feature type="compositionally biased region" description="Basic and acidic residues" evidence="10">
    <location>
        <begin position="160"/>
        <end position="169"/>
    </location>
</feature>
<proteinExistence type="predicted"/>
<dbReference type="GO" id="GO:2000300">
    <property type="term" value="P:regulation of synaptic vesicle exocytosis"/>
    <property type="evidence" value="ECO:0007669"/>
    <property type="project" value="TreeGrafter"/>
</dbReference>